<dbReference type="PANTHER" id="PTHR28152:SF1">
    <property type="entry name" value="HYDROXYACYL-THIOESTER DEHYDRATASE TYPE 2, MITOCHONDRIAL"/>
    <property type="match status" value="1"/>
</dbReference>
<evidence type="ECO:0008006" key="4">
    <source>
        <dbReference type="Google" id="ProtNLM"/>
    </source>
</evidence>
<dbReference type="GO" id="GO:0005739">
    <property type="term" value="C:mitochondrion"/>
    <property type="evidence" value="ECO:0007669"/>
    <property type="project" value="TreeGrafter"/>
</dbReference>
<name>A0A1B9FTE5_9TREE</name>
<dbReference type="VEuPathDB" id="FungiDB:I302_08817"/>
<keyword evidence="3" id="KW-1185">Reference proteome</keyword>
<evidence type="ECO:0000313" key="1">
    <source>
        <dbReference type="EMBL" id="OCF22036.1"/>
    </source>
</evidence>
<reference evidence="2" key="4">
    <citation type="submission" date="2024-02" db="EMBL/GenBank/DDBJ databases">
        <title>Comparative genomics of Cryptococcus and Kwoniella reveals pathogenesis evolution and contrasting modes of karyotype evolution via chromosome fusion or intercentromeric recombination.</title>
        <authorList>
            <person name="Coelho M.A."/>
            <person name="David-Palma M."/>
            <person name="Shea T."/>
            <person name="Bowers K."/>
            <person name="McGinley-Smith S."/>
            <person name="Mohammad A.W."/>
            <person name="Gnirke A."/>
            <person name="Yurkov A.M."/>
            <person name="Nowrousian M."/>
            <person name="Sun S."/>
            <person name="Cuomo C.A."/>
            <person name="Heitman J."/>
        </authorList>
    </citation>
    <scope>NUCLEOTIDE SEQUENCE</scope>
    <source>
        <strain evidence="2">CBS 10118</strain>
    </source>
</reference>
<dbReference type="RefSeq" id="XP_019043106.1">
    <property type="nucleotide sequence ID" value="XM_019195393.1"/>
</dbReference>
<dbReference type="EMBL" id="KI894026">
    <property type="protein sequence ID" value="OCF22036.1"/>
    <property type="molecule type" value="Genomic_DNA"/>
</dbReference>
<reference evidence="1" key="1">
    <citation type="submission" date="2013-07" db="EMBL/GenBank/DDBJ databases">
        <title>The Genome Sequence of Cryptococcus bestiolae CBS10118.</title>
        <authorList>
            <consortium name="The Broad Institute Genome Sequencing Platform"/>
            <person name="Cuomo C."/>
            <person name="Litvintseva A."/>
            <person name="Chen Y."/>
            <person name="Heitman J."/>
            <person name="Sun S."/>
            <person name="Springer D."/>
            <person name="Dromer F."/>
            <person name="Young S.K."/>
            <person name="Zeng Q."/>
            <person name="Gargeya S."/>
            <person name="Fitzgerald M."/>
            <person name="Abouelleil A."/>
            <person name="Alvarado L."/>
            <person name="Berlin A.M."/>
            <person name="Chapman S.B."/>
            <person name="Dewar J."/>
            <person name="Goldberg J."/>
            <person name="Griggs A."/>
            <person name="Gujja S."/>
            <person name="Hansen M."/>
            <person name="Howarth C."/>
            <person name="Imamovic A."/>
            <person name="Larimer J."/>
            <person name="McCowan C."/>
            <person name="Murphy C."/>
            <person name="Pearson M."/>
            <person name="Priest M."/>
            <person name="Roberts A."/>
            <person name="Saif S."/>
            <person name="Shea T."/>
            <person name="Sykes S."/>
            <person name="Wortman J."/>
            <person name="Nusbaum C."/>
            <person name="Birren B."/>
        </authorList>
    </citation>
    <scope>NUCLEOTIDE SEQUENCE [LARGE SCALE GENOMIC DNA]</scope>
    <source>
        <strain evidence="1">CBS 10118</strain>
    </source>
</reference>
<dbReference type="OrthoDB" id="3257538at2759"/>
<dbReference type="InterPro" id="IPR052741">
    <property type="entry name" value="Mitochondrial_HTD2"/>
</dbReference>
<accession>A0A1B9FTE5</accession>
<dbReference type="STRING" id="1296100.A0A1B9FTE5"/>
<reference evidence="1" key="3">
    <citation type="submission" date="2014-01" db="EMBL/GenBank/DDBJ databases">
        <title>Evolution of pathogenesis and genome organization in the Tremellales.</title>
        <authorList>
            <person name="Cuomo C."/>
            <person name="Litvintseva A."/>
            <person name="Heitman J."/>
            <person name="Chen Y."/>
            <person name="Sun S."/>
            <person name="Springer D."/>
            <person name="Dromer F."/>
            <person name="Young S."/>
            <person name="Zeng Q."/>
            <person name="Chapman S."/>
            <person name="Gujja S."/>
            <person name="Saif S."/>
            <person name="Birren B."/>
        </authorList>
    </citation>
    <scope>NUCLEOTIDE SEQUENCE</scope>
    <source>
        <strain evidence="1">CBS 10118</strain>
    </source>
</reference>
<dbReference type="GeneID" id="30213216"/>
<dbReference type="Gene3D" id="3.10.129.10">
    <property type="entry name" value="Hotdog Thioesterase"/>
    <property type="match status" value="1"/>
</dbReference>
<dbReference type="KEGG" id="kbi:30213216"/>
<dbReference type="SUPFAM" id="SSF54637">
    <property type="entry name" value="Thioesterase/thiol ester dehydrase-isomerase"/>
    <property type="match status" value="1"/>
</dbReference>
<gene>
    <name evidence="1" type="ORF">I302_08817</name>
    <name evidence="2" type="ORF">I302_105534</name>
</gene>
<evidence type="ECO:0000313" key="2">
    <source>
        <dbReference type="EMBL" id="WVW83513.1"/>
    </source>
</evidence>
<sequence length="352" mass="40025">MKFRYIRSIHAHPITRPRSNVLTTSRANRVATSRAYSSSSPRSPSIQDWIGALTNLPPKYDYDTLDPERLSQLRRVLPTRQSGEYLEDLREGTEVDPASHWVLFRPKPMLRDLGLDGTSTEYNAPSPYTRRMWAGGSIEWSASNCPLRVGERVTQIVNVPKVEYKKDMIFVNQQLRIYPGTVSQDCQNQGDSWSIREIRTHVFRKESPMSTTPLKPNDIGPEKALGETLSELDNPDISFTYTPTSPLLFLYSALTHNPHKVHYDHPWTTTKEGHPRPLVHGPLTATLLIELANLNRPSPGKKLREFRYRATSPMVIDDPIQLVGRYTKDQQGVDLWAVQSGKVGMKASAHYH</sequence>
<organism evidence="1">
    <name type="scientific">Kwoniella bestiolae CBS 10118</name>
    <dbReference type="NCBI Taxonomy" id="1296100"/>
    <lineage>
        <taxon>Eukaryota</taxon>
        <taxon>Fungi</taxon>
        <taxon>Dikarya</taxon>
        <taxon>Basidiomycota</taxon>
        <taxon>Agaricomycotina</taxon>
        <taxon>Tremellomycetes</taxon>
        <taxon>Tremellales</taxon>
        <taxon>Cryptococcaceae</taxon>
        <taxon>Kwoniella</taxon>
    </lineage>
</organism>
<proteinExistence type="predicted"/>
<dbReference type="InterPro" id="IPR029069">
    <property type="entry name" value="HotDog_dom_sf"/>
</dbReference>
<evidence type="ECO:0000313" key="3">
    <source>
        <dbReference type="Proteomes" id="UP000092730"/>
    </source>
</evidence>
<dbReference type="Proteomes" id="UP000092730">
    <property type="component" value="Chromosome 3"/>
</dbReference>
<dbReference type="PANTHER" id="PTHR28152">
    <property type="entry name" value="HYDROXYACYL-THIOESTER DEHYDRATASE TYPE 2, MITOCHONDRIAL"/>
    <property type="match status" value="1"/>
</dbReference>
<reference evidence="2" key="2">
    <citation type="submission" date="2013-07" db="EMBL/GenBank/DDBJ databases">
        <authorList>
            <consortium name="The Broad Institute Genome Sequencing Platform"/>
            <person name="Cuomo C."/>
            <person name="Litvintseva A."/>
            <person name="Chen Y."/>
            <person name="Heitman J."/>
            <person name="Sun S."/>
            <person name="Springer D."/>
            <person name="Dromer F."/>
            <person name="Young S.K."/>
            <person name="Zeng Q."/>
            <person name="Gargeya S."/>
            <person name="Fitzgerald M."/>
            <person name="Abouelleil A."/>
            <person name="Alvarado L."/>
            <person name="Berlin A.M."/>
            <person name="Chapman S.B."/>
            <person name="Dewar J."/>
            <person name="Goldberg J."/>
            <person name="Griggs A."/>
            <person name="Gujja S."/>
            <person name="Hansen M."/>
            <person name="Howarth C."/>
            <person name="Imamovic A."/>
            <person name="Larimer J."/>
            <person name="McCowan C."/>
            <person name="Murphy C."/>
            <person name="Pearson M."/>
            <person name="Priest M."/>
            <person name="Roberts A."/>
            <person name="Saif S."/>
            <person name="Shea T."/>
            <person name="Sykes S."/>
            <person name="Wortman J."/>
            <person name="Nusbaum C."/>
            <person name="Birren B."/>
        </authorList>
    </citation>
    <scope>NUCLEOTIDE SEQUENCE</scope>
    <source>
        <strain evidence="2">CBS 10118</strain>
    </source>
</reference>
<dbReference type="EMBL" id="CP144543">
    <property type="protein sequence ID" value="WVW83513.1"/>
    <property type="molecule type" value="Genomic_DNA"/>
</dbReference>
<dbReference type="GO" id="GO:0019171">
    <property type="term" value="F:(3R)-hydroxyacyl-[acyl-carrier-protein] dehydratase activity"/>
    <property type="evidence" value="ECO:0007669"/>
    <property type="project" value="TreeGrafter"/>
</dbReference>
<protein>
    <recommendedName>
        <fullName evidence="4">Mesaconyl-C4 CoA hydratase</fullName>
    </recommendedName>
</protein>
<dbReference type="AlphaFoldDB" id="A0A1B9FTE5"/>